<organism evidence="1 2">
    <name type="scientific">Penicillium hordei</name>
    <dbReference type="NCBI Taxonomy" id="40994"/>
    <lineage>
        <taxon>Eukaryota</taxon>
        <taxon>Fungi</taxon>
        <taxon>Dikarya</taxon>
        <taxon>Ascomycota</taxon>
        <taxon>Pezizomycotina</taxon>
        <taxon>Eurotiomycetes</taxon>
        <taxon>Eurotiomycetidae</taxon>
        <taxon>Eurotiales</taxon>
        <taxon>Aspergillaceae</taxon>
        <taxon>Penicillium</taxon>
    </lineage>
</organism>
<dbReference type="EMBL" id="JAQJAE010000002">
    <property type="protein sequence ID" value="KAJ5607790.1"/>
    <property type="molecule type" value="Genomic_DNA"/>
</dbReference>
<dbReference type="RefSeq" id="XP_056755214.1">
    <property type="nucleotide sequence ID" value="XM_056895466.1"/>
</dbReference>
<dbReference type="AlphaFoldDB" id="A0AAD6EB69"/>
<sequence>RCAHIINLCLTGIFQATSEMLLYRSGGKGSMRYIFIHGNHEIGSFSDEVTVDAKIVVFTGRGNMYVNGSWFFMLYTGSTDKTGRLYGDNVDNSSTKYSFSNGVCTLVDGQPNKFVPARDFTEPLLKNVSIPTLIMGEIPTDQVGFSSKSQDDVLYLYELTVMVYGRSDRALCSLNDRAYLGKTMRSFVPYFVQSMSIISDSYLPGDAQTLCKIITRDLKLKADEKDLNEFIEVYRNRYFRNPSVPKEAILESCLLNIVKMPFDLNSSIRHGLIKQ</sequence>
<dbReference type="Proteomes" id="UP001213799">
    <property type="component" value="Unassembled WGS sequence"/>
</dbReference>
<comment type="caution">
    <text evidence="1">The sequence shown here is derived from an EMBL/GenBank/DDBJ whole genome shotgun (WGS) entry which is preliminary data.</text>
</comment>
<reference evidence="1" key="2">
    <citation type="submission" date="2023-01" db="EMBL/GenBank/DDBJ databases">
        <authorList>
            <person name="Petersen C."/>
        </authorList>
    </citation>
    <scope>NUCLEOTIDE SEQUENCE</scope>
    <source>
        <strain evidence="1">IBT 12815</strain>
    </source>
</reference>
<dbReference type="GeneID" id="81585708"/>
<evidence type="ECO:0000313" key="2">
    <source>
        <dbReference type="Proteomes" id="UP001213799"/>
    </source>
</evidence>
<feature type="non-terminal residue" evidence="1">
    <location>
        <position position="1"/>
    </location>
</feature>
<evidence type="ECO:0000313" key="1">
    <source>
        <dbReference type="EMBL" id="KAJ5607790.1"/>
    </source>
</evidence>
<name>A0AAD6EB69_9EURO</name>
<accession>A0AAD6EB69</accession>
<reference evidence="1" key="1">
    <citation type="journal article" date="2023" name="IMA Fungus">
        <title>Comparative genomic study of the Penicillium genus elucidates a diverse pangenome and 15 lateral gene transfer events.</title>
        <authorList>
            <person name="Petersen C."/>
            <person name="Sorensen T."/>
            <person name="Nielsen M.R."/>
            <person name="Sondergaard T.E."/>
            <person name="Sorensen J.L."/>
            <person name="Fitzpatrick D.A."/>
            <person name="Frisvad J.C."/>
            <person name="Nielsen K.L."/>
        </authorList>
    </citation>
    <scope>NUCLEOTIDE SEQUENCE</scope>
    <source>
        <strain evidence="1">IBT 12815</strain>
    </source>
</reference>
<gene>
    <name evidence="1" type="ORF">N7537_004409</name>
</gene>
<keyword evidence="2" id="KW-1185">Reference proteome</keyword>
<protein>
    <submittedName>
        <fullName evidence="1">Uncharacterized protein</fullName>
    </submittedName>
</protein>
<proteinExistence type="predicted"/>